<reference evidence="2 3" key="1">
    <citation type="submission" date="2020-02" db="EMBL/GenBank/DDBJ databases">
        <title>Draft genome sequence of two Spirosoma agri KCTC 52727 and Spirosoma terrae KCTC 52035.</title>
        <authorList>
            <person name="Rojas J."/>
            <person name="Ambika Manirajan B."/>
            <person name="Suarez C."/>
            <person name="Ratering S."/>
            <person name="Schnell S."/>
        </authorList>
    </citation>
    <scope>NUCLEOTIDE SEQUENCE [LARGE SCALE GENOMIC DNA]</scope>
    <source>
        <strain evidence="2 3">KCTC 52035</strain>
    </source>
</reference>
<evidence type="ECO:0008006" key="4">
    <source>
        <dbReference type="Google" id="ProtNLM"/>
    </source>
</evidence>
<sequence>MKKLIFVFFTFFTIHGFAQSPVSARLSSGFDLGMAYTKNNYHPSVAYYQLINVGERKLFSFGWNLRLGAFYGDNLNYYTAPARLTRGKTGFAALAEPLLVENIDTVRMDYVTMTSLNVGVRAQINLGRVEIGASADILGLTFGKSRTGRYRSSTGQFNLTTPTGGDSTLYFQGVNTFQSVNPTYANLRLLGDNDIGTLATEVYARIRINQRISAKIGYQWLTTEISAKNRDIIADNNRFRHRADMAFVAITLPIFY</sequence>
<proteinExistence type="predicted"/>
<dbReference type="EMBL" id="JAAFZH010000011">
    <property type="protein sequence ID" value="NDU97375.1"/>
    <property type="molecule type" value="Genomic_DNA"/>
</dbReference>
<dbReference type="RefSeq" id="WP_163952760.1">
    <property type="nucleotide sequence ID" value="NZ_JAAFZH010000011.1"/>
</dbReference>
<comment type="caution">
    <text evidence="2">The sequence shown here is derived from an EMBL/GenBank/DDBJ whole genome shotgun (WGS) entry which is preliminary data.</text>
</comment>
<dbReference type="Proteomes" id="UP000474175">
    <property type="component" value="Unassembled WGS sequence"/>
</dbReference>
<dbReference type="AlphaFoldDB" id="A0A6L9L9W3"/>
<protein>
    <recommendedName>
        <fullName evidence="4">Outer membrane beta-barrel protein</fullName>
    </recommendedName>
</protein>
<keyword evidence="3" id="KW-1185">Reference proteome</keyword>
<gene>
    <name evidence="2" type="ORF">GK108_21000</name>
</gene>
<organism evidence="2 3">
    <name type="scientific">Spirosoma terrae</name>
    <dbReference type="NCBI Taxonomy" id="1968276"/>
    <lineage>
        <taxon>Bacteria</taxon>
        <taxon>Pseudomonadati</taxon>
        <taxon>Bacteroidota</taxon>
        <taxon>Cytophagia</taxon>
        <taxon>Cytophagales</taxon>
        <taxon>Cytophagaceae</taxon>
        <taxon>Spirosoma</taxon>
    </lineage>
</organism>
<name>A0A6L9L9W3_9BACT</name>
<feature type="signal peptide" evidence="1">
    <location>
        <begin position="1"/>
        <end position="18"/>
    </location>
</feature>
<feature type="chain" id="PRO_5026981105" description="Outer membrane beta-barrel protein" evidence="1">
    <location>
        <begin position="19"/>
        <end position="256"/>
    </location>
</feature>
<evidence type="ECO:0000313" key="2">
    <source>
        <dbReference type="EMBL" id="NDU97375.1"/>
    </source>
</evidence>
<evidence type="ECO:0000256" key="1">
    <source>
        <dbReference type="SAM" id="SignalP"/>
    </source>
</evidence>
<accession>A0A6L9L9W3</accession>
<keyword evidence="1" id="KW-0732">Signal</keyword>
<evidence type="ECO:0000313" key="3">
    <source>
        <dbReference type="Proteomes" id="UP000474175"/>
    </source>
</evidence>